<keyword evidence="2" id="KW-0548">Nucleotidyltransferase</keyword>
<evidence type="ECO:0000259" key="7">
    <source>
        <dbReference type="PROSITE" id="PS50994"/>
    </source>
</evidence>
<evidence type="ECO:0000256" key="2">
    <source>
        <dbReference type="ARBA" id="ARBA00022695"/>
    </source>
</evidence>
<evidence type="ECO:0000256" key="3">
    <source>
        <dbReference type="ARBA" id="ARBA00022722"/>
    </source>
</evidence>
<dbReference type="Gene3D" id="1.10.10.200">
    <property type="match status" value="1"/>
</dbReference>
<dbReference type="GO" id="GO:0015074">
    <property type="term" value="P:DNA integration"/>
    <property type="evidence" value="ECO:0007669"/>
    <property type="project" value="InterPro"/>
</dbReference>
<dbReference type="InterPro" id="IPR017856">
    <property type="entry name" value="Integrase-like_N"/>
</dbReference>
<organism evidence="8 9">
    <name type="scientific">Zosterops borbonicus</name>
    <dbReference type="NCBI Taxonomy" id="364589"/>
    <lineage>
        <taxon>Eukaryota</taxon>
        <taxon>Metazoa</taxon>
        <taxon>Chordata</taxon>
        <taxon>Craniata</taxon>
        <taxon>Vertebrata</taxon>
        <taxon>Euteleostomi</taxon>
        <taxon>Archelosauria</taxon>
        <taxon>Archosauria</taxon>
        <taxon>Dinosauria</taxon>
        <taxon>Saurischia</taxon>
        <taxon>Theropoda</taxon>
        <taxon>Coelurosauria</taxon>
        <taxon>Aves</taxon>
        <taxon>Neognathae</taxon>
        <taxon>Neoaves</taxon>
        <taxon>Telluraves</taxon>
        <taxon>Australaves</taxon>
        <taxon>Passeriformes</taxon>
        <taxon>Sylvioidea</taxon>
        <taxon>Zosteropidae</taxon>
        <taxon>Zosterops</taxon>
    </lineage>
</organism>
<evidence type="ECO:0000313" key="9">
    <source>
        <dbReference type="Proteomes" id="UP000796761"/>
    </source>
</evidence>
<feature type="domain" description="Integrase catalytic" evidence="7">
    <location>
        <begin position="33"/>
        <end position="131"/>
    </location>
</feature>
<comment type="caution">
    <text evidence="8">The sequence shown here is derived from an EMBL/GenBank/DDBJ whole genome shotgun (WGS) entry which is preliminary data.</text>
</comment>
<dbReference type="InterPro" id="IPR001584">
    <property type="entry name" value="Integrase_cat-core"/>
</dbReference>
<dbReference type="PROSITE" id="PS50994">
    <property type="entry name" value="INTEGRASE"/>
    <property type="match status" value="1"/>
</dbReference>
<evidence type="ECO:0000256" key="1">
    <source>
        <dbReference type="ARBA" id="ARBA00022679"/>
    </source>
</evidence>
<dbReference type="PANTHER" id="PTHR41694:SF3">
    <property type="entry name" value="RNA-DIRECTED DNA POLYMERASE-RELATED"/>
    <property type="match status" value="1"/>
</dbReference>
<evidence type="ECO:0000256" key="4">
    <source>
        <dbReference type="ARBA" id="ARBA00022759"/>
    </source>
</evidence>
<dbReference type="GO" id="GO:0035613">
    <property type="term" value="F:RNA stem-loop binding"/>
    <property type="evidence" value="ECO:0007669"/>
    <property type="project" value="TreeGrafter"/>
</dbReference>
<proteinExistence type="predicted"/>
<dbReference type="Pfam" id="PF00665">
    <property type="entry name" value="rve"/>
    <property type="match status" value="1"/>
</dbReference>
<dbReference type="PANTHER" id="PTHR41694">
    <property type="entry name" value="ENDOGENOUS RETROVIRUS GROUP K MEMBER POL PROTEIN"/>
    <property type="match status" value="1"/>
</dbReference>
<protein>
    <recommendedName>
        <fullName evidence="7">Integrase catalytic domain-containing protein</fullName>
    </recommendedName>
</protein>
<keyword evidence="5" id="KW-0378">Hydrolase</keyword>
<dbReference type="OrthoDB" id="9198725at2759"/>
<feature type="non-terminal residue" evidence="8">
    <location>
        <position position="1"/>
    </location>
</feature>
<gene>
    <name evidence="8" type="ORF">HGM15179_021953</name>
</gene>
<keyword evidence="1" id="KW-0808">Transferase</keyword>
<dbReference type="Proteomes" id="UP000796761">
    <property type="component" value="Unassembled WGS sequence"/>
</dbReference>
<accession>A0A8K1FTJ7</accession>
<dbReference type="InterPro" id="IPR012337">
    <property type="entry name" value="RNaseH-like_sf"/>
</dbReference>
<dbReference type="GO" id="GO:0004519">
    <property type="term" value="F:endonuclease activity"/>
    <property type="evidence" value="ECO:0007669"/>
    <property type="project" value="UniProtKB-KW"/>
</dbReference>
<evidence type="ECO:0000256" key="6">
    <source>
        <dbReference type="ARBA" id="ARBA00022918"/>
    </source>
</evidence>
<evidence type="ECO:0000256" key="5">
    <source>
        <dbReference type="ARBA" id="ARBA00022801"/>
    </source>
</evidence>
<dbReference type="GO" id="GO:0016787">
    <property type="term" value="F:hydrolase activity"/>
    <property type="evidence" value="ECO:0007669"/>
    <property type="project" value="UniProtKB-KW"/>
</dbReference>
<dbReference type="AlphaFoldDB" id="A0A8K1FTJ7"/>
<dbReference type="Gene3D" id="3.30.420.10">
    <property type="entry name" value="Ribonuclease H-like superfamily/Ribonuclease H"/>
    <property type="match status" value="1"/>
</dbReference>
<dbReference type="SUPFAM" id="SSF53098">
    <property type="entry name" value="Ribonuclease H-like"/>
    <property type="match status" value="1"/>
</dbReference>
<keyword evidence="6" id="KW-0695">RNA-directed DNA polymerase</keyword>
<reference evidence="8" key="1">
    <citation type="submission" date="2019-04" db="EMBL/GenBank/DDBJ databases">
        <title>Genome assembly of Zosterops borbonicus 15179.</title>
        <authorList>
            <person name="Leroy T."/>
            <person name="Anselmetti Y."/>
            <person name="Tilak M.-K."/>
            <person name="Nabholz B."/>
        </authorList>
    </citation>
    <scope>NUCLEOTIDE SEQUENCE</scope>
    <source>
        <strain evidence="8">HGM_15179</strain>
        <tissue evidence="8">Muscle</tissue>
    </source>
</reference>
<dbReference type="InterPro" id="IPR036397">
    <property type="entry name" value="RNaseH_sf"/>
</dbReference>
<keyword evidence="9" id="KW-1185">Reference proteome</keyword>
<keyword evidence="3" id="KW-0540">Nuclease</keyword>
<evidence type="ECO:0000313" key="8">
    <source>
        <dbReference type="EMBL" id="TRZ05154.1"/>
    </source>
</evidence>
<name>A0A8K1FTJ7_9PASS</name>
<keyword evidence="4" id="KW-0255">Endonuclease</keyword>
<dbReference type="GO" id="GO:0003964">
    <property type="term" value="F:RNA-directed DNA polymerase activity"/>
    <property type="evidence" value="ECO:0007669"/>
    <property type="project" value="UniProtKB-KW"/>
</dbReference>
<sequence length="131" mass="14276">QTYAAEAVSVDTEARDIVESCDDCHAVAAPLPAGVNPRGLKALELWQTDVTQVAKFGRLKYVHVTVDTFSSVMWASAHTGEKTKTHNVIAHWRQALAVLGIPSAIKTDNGPAYISQKASDEKHQPRAKVWV</sequence>
<dbReference type="EMBL" id="SWJQ01006077">
    <property type="protein sequence ID" value="TRZ05154.1"/>
    <property type="molecule type" value="Genomic_DNA"/>
</dbReference>